<keyword evidence="3" id="KW-1185">Reference proteome</keyword>
<dbReference type="AlphaFoldDB" id="A0A062VHG0"/>
<comment type="caution">
    <text evidence="2">The sequence shown here is derived from an EMBL/GenBank/DDBJ whole genome shotgun (WGS) entry which is preliminary data.</text>
</comment>
<protein>
    <submittedName>
        <fullName evidence="2">Endonuclease/exonuclease/phosphatase</fullName>
    </submittedName>
</protein>
<dbReference type="RefSeq" id="WP_035594475.1">
    <property type="nucleotide sequence ID" value="NZ_ARYM01000003.1"/>
</dbReference>
<dbReference type="Gene3D" id="3.60.10.10">
    <property type="entry name" value="Endonuclease/exonuclease/phosphatase"/>
    <property type="match status" value="1"/>
</dbReference>
<dbReference type="InterPro" id="IPR036691">
    <property type="entry name" value="Endo/exonu/phosph_ase_sf"/>
</dbReference>
<dbReference type="Pfam" id="PF03372">
    <property type="entry name" value="Exo_endo_phos"/>
    <property type="match status" value="1"/>
</dbReference>
<evidence type="ECO:0000313" key="3">
    <source>
        <dbReference type="Proteomes" id="UP000027100"/>
    </source>
</evidence>
<dbReference type="InterPro" id="IPR005135">
    <property type="entry name" value="Endo/exonuclease/phosphatase"/>
</dbReference>
<dbReference type="STRING" id="1280954.HPO_03379"/>
<dbReference type="EMBL" id="ARYM01000003">
    <property type="protein sequence ID" value="KCZ99901.1"/>
    <property type="molecule type" value="Genomic_DNA"/>
</dbReference>
<dbReference type="OrthoDB" id="4482443at2"/>
<evidence type="ECO:0000313" key="2">
    <source>
        <dbReference type="EMBL" id="KCZ99901.1"/>
    </source>
</evidence>
<proteinExistence type="predicted"/>
<dbReference type="GO" id="GO:0004519">
    <property type="term" value="F:endonuclease activity"/>
    <property type="evidence" value="ECO:0007669"/>
    <property type="project" value="UniProtKB-KW"/>
</dbReference>
<keyword evidence="2" id="KW-0540">Nuclease</keyword>
<keyword evidence="2" id="KW-0255">Endonuclease</keyword>
<dbReference type="SUPFAM" id="SSF56219">
    <property type="entry name" value="DNase I-like"/>
    <property type="match status" value="1"/>
</dbReference>
<name>A0A062VHG0_9PROT</name>
<sequence length="237" mass="25980">MRLVNWNIERNDPASPKAASLIAEIGALSPDIICLTEAWEGSLEAFGGYVLAAQGVAWSRQATGERKVVLWSPHPWADIDPMEQAAAFGGSVSACTQIGGRNVRIVGICIPYHMASPLGQVPKARVWEQHERFLEVLMPYLHRWRQDGPVIVMGDFNRRMPRTYGSLRSYKMLEQAFEGYEIATRGKLPGIEAQTVDHVAVAGAVRVTGVAGRSAVSPEGLVRSDHFGVVVDFELRG</sequence>
<dbReference type="GO" id="GO:0004527">
    <property type="term" value="F:exonuclease activity"/>
    <property type="evidence" value="ECO:0007669"/>
    <property type="project" value="UniProtKB-KW"/>
</dbReference>
<reference evidence="2 3" key="1">
    <citation type="journal article" date="2014" name="Antonie Van Leeuwenhoek">
        <title>Hyphomonas beringensis sp. nov. and Hyphomonas chukchiensis sp. nov., isolated from surface seawater of the Bering Sea and Chukchi Sea.</title>
        <authorList>
            <person name="Li C."/>
            <person name="Lai Q."/>
            <person name="Li G."/>
            <person name="Dong C."/>
            <person name="Wang J."/>
            <person name="Liao Y."/>
            <person name="Shao Z."/>
        </authorList>
    </citation>
    <scope>NUCLEOTIDE SEQUENCE [LARGE SCALE GENOMIC DNA]</scope>
    <source>
        <strain evidence="2 3">PS728</strain>
    </source>
</reference>
<evidence type="ECO:0000259" key="1">
    <source>
        <dbReference type="Pfam" id="PF03372"/>
    </source>
</evidence>
<dbReference type="PATRIC" id="fig|1280954.3.peg.690"/>
<keyword evidence="2" id="KW-0378">Hydrolase</keyword>
<accession>A0A062VHG0</accession>
<dbReference type="Proteomes" id="UP000027100">
    <property type="component" value="Unassembled WGS sequence"/>
</dbReference>
<gene>
    <name evidence="2" type="ORF">HPO_03379</name>
</gene>
<organism evidence="2 3">
    <name type="scientific">Hyphomonas polymorpha PS728</name>
    <dbReference type="NCBI Taxonomy" id="1280954"/>
    <lineage>
        <taxon>Bacteria</taxon>
        <taxon>Pseudomonadati</taxon>
        <taxon>Pseudomonadota</taxon>
        <taxon>Alphaproteobacteria</taxon>
        <taxon>Hyphomonadales</taxon>
        <taxon>Hyphomonadaceae</taxon>
        <taxon>Hyphomonas</taxon>
    </lineage>
</organism>
<keyword evidence="2" id="KW-0269">Exonuclease</keyword>
<feature type="domain" description="Endonuclease/exonuclease/phosphatase" evidence="1">
    <location>
        <begin position="5"/>
        <end position="214"/>
    </location>
</feature>